<dbReference type="InParanoid" id="A0A0D2VKZ2"/>
<dbReference type="InterPro" id="IPR011658">
    <property type="entry name" value="PA14_dom"/>
</dbReference>
<dbReference type="PROSITE" id="PS51470">
    <property type="entry name" value="FG_GAP"/>
    <property type="match status" value="2"/>
</dbReference>
<dbReference type="SUPFAM" id="SSF57440">
    <property type="entry name" value="Kringle-like"/>
    <property type="match status" value="1"/>
</dbReference>
<dbReference type="eggNOG" id="KOG3637">
    <property type="taxonomic scope" value="Eukaryota"/>
</dbReference>
<feature type="transmembrane region" description="Helical" evidence="6">
    <location>
        <begin position="1872"/>
        <end position="1892"/>
    </location>
</feature>
<evidence type="ECO:0000256" key="4">
    <source>
        <dbReference type="ARBA" id="ARBA00023180"/>
    </source>
</evidence>
<evidence type="ECO:0000259" key="8">
    <source>
        <dbReference type="PROSITE" id="PS51092"/>
    </source>
</evidence>
<dbReference type="InterPro" id="IPR037524">
    <property type="entry name" value="PA14/GLEYA"/>
</dbReference>
<keyword evidence="6" id="KW-0812">Transmembrane</keyword>
<feature type="repeat" description="FG-GAP" evidence="5">
    <location>
        <begin position="632"/>
        <end position="694"/>
    </location>
</feature>
<dbReference type="InterPro" id="IPR036943">
    <property type="entry name" value="FN_type2_sf"/>
</dbReference>
<evidence type="ECO:0000256" key="2">
    <source>
        <dbReference type="ARBA" id="ARBA00022737"/>
    </source>
</evidence>
<dbReference type="PANTHER" id="PTHR23220:SF122">
    <property type="entry name" value="INTEGRIN ALPHA-PS1"/>
    <property type="match status" value="1"/>
</dbReference>
<evidence type="ECO:0000256" key="1">
    <source>
        <dbReference type="ARBA" id="ARBA00022729"/>
    </source>
</evidence>
<dbReference type="SMART" id="SM00758">
    <property type="entry name" value="PA14"/>
    <property type="match status" value="1"/>
</dbReference>
<evidence type="ECO:0000256" key="5">
    <source>
        <dbReference type="PROSITE-ProRule" id="PRU00803"/>
    </source>
</evidence>
<keyword evidence="1 7" id="KW-0732">Signal</keyword>
<dbReference type="Pfam" id="PF07691">
    <property type="entry name" value="PA14"/>
    <property type="match status" value="1"/>
</dbReference>
<dbReference type="Gene3D" id="2.10.10.10">
    <property type="entry name" value="Fibronectin, type II, collagen-binding"/>
    <property type="match status" value="1"/>
</dbReference>
<dbReference type="PhylomeDB" id="A0A0D2VKZ2"/>
<dbReference type="GO" id="GO:0008305">
    <property type="term" value="C:integrin complex"/>
    <property type="evidence" value="ECO:0007669"/>
    <property type="project" value="TreeGrafter"/>
</dbReference>
<dbReference type="InterPro" id="IPR000562">
    <property type="entry name" value="FN_type2_dom"/>
</dbReference>
<feature type="domain" description="Fibronectin type-II" evidence="8">
    <location>
        <begin position="258"/>
        <end position="305"/>
    </location>
</feature>
<accession>A0A0D2VKZ2</accession>
<keyword evidence="2" id="KW-0677">Repeat</keyword>
<gene>
    <name evidence="10" type="ORF">CAOG_002006</name>
</gene>
<evidence type="ECO:0008006" key="12">
    <source>
        <dbReference type="Google" id="ProtNLM"/>
    </source>
</evidence>
<dbReference type="InterPro" id="IPR013517">
    <property type="entry name" value="FG-GAP"/>
</dbReference>
<dbReference type="GO" id="GO:0007160">
    <property type="term" value="P:cell-matrix adhesion"/>
    <property type="evidence" value="ECO:0007669"/>
    <property type="project" value="TreeGrafter"/>
</dbReference>
<dbReference type="SMART" id="SM00191">
    <property type="entry name" value="Int_alpha"/>
    <property type="match status" value="4"/>
</dbReference>
<dbReference type="RefSeq" id="XP_004348756.1">
    <property type="nucleotide sequence ID" value="XM_004348706.2"/>
</dbReference>
<dbReference type="Pfam" id="PF01839">
    <property type="entry name" value="FG-GAP"/>
    <property type="match status" value="2"/>
</dbReference>
<feature type="chain" id="PRO_5002254300" description="PA14 domain-containing protein" evidence="7">
    <location>
        <begin position="35"/>
        <end position="1922"/>
    </location>
</feature>
<dbReference type="Gene3D" id="2.60.40.10">
    <property type="entry name" value="Immunoglobulins"/>
    <property type="match status" value="1"/>
</dbReference>
<dbReference type="OMA" id="CKQATEV"/>
<dbReference type="SUPFAM" id="SSF56988">
    <property type="entry name" value="Anthrax protective antigen"/>
    <property type="match status" value="1"/>
</dbReference>
<keyword evidence="3" id="KW-1015">Disulfide bond</keyword>
<keyword evidence="11" id="KW-1185">Reference proteome</keyword>
<evidence type="ECO:0000313" key="11">
    <source>
        <dbReference type="Proteomes" id="UP000008743"/>
    </source>
</evidence>
<evidence type="ECO:0000256" key="7">
    <source>
        <dbReference type="SAM" id="SignalP"/>
    </source>
</evidence>
<dbReference type="InterPro" id="IPR013806">
    <property type="entry name" value="Kringle-like"/>
</dbReference>
<dbReference type="GO" id="GO:0098609">
    <property type="term" value="P:cell-cell adhesion"/>
    <property type="evidence" value="ECO:0007669"/>
    <property type="project" value="TreeGrafter"/>
</dbReference>
<dbReference type="EMBL" id="KE346362">
    <property type="protein sequence ID" value="KJE90747.1"/>
    <property type="molecule type" value="Genomic_DNA"/>
</dbReference>
<feature type="domain" description="PA14" evidence="9">
    <location>
        <begin position="749"/>
        <end position="893"/>
    </location>
</feature>
<evidence type="ECO:0000313" key="10">
    <source>
        <dbReference type="EMBL" id="KJE90747.1"/>
    </source>
</evidence>
<evidence type="ECO:0000256" key="3">
    <source>
        <dbReference type="ARBA" id="ARBA00023157"/>
    </source>
</evidence>
<dbReference type="GO" id="GO:0007229">
    <property type="term" value="P:integrin-mediated signaling pathway"/>
    <property type="evidence" value="ECO:0007669"/>
    <property type="project" value="TreeGrafter"/>
</dbReference>
<keyword evidence="6" id="KW-0472">Membrane</keyword>
<dbReference type="GO" id="GO:0033627">
    <property type="term" value="P:cell adhesion mediated by integrin"/>
    <property type="evidence" value="ECO:0007669"/>
    <property type="project" value="TreeGrafter"/>
</dbReference>
<dbReference type="OrthoDB" id="5573735at2759"/>
<feature type="signal peptide" evidence="7">
    <location>
        <begin position="1"/>
        <end position="34"/>
    </location>
</feature>
<feature type="repeat" description="FG-GAP" evidence="5">
    <location>
        <begin position="568"/>
        <end position="626"/>
    </location>
</feature>
<proteinExistence type="predicted"/>
<keyword evidence="4" id="KW-0325">Glycoprotein</keyword>
<dbReference type="InterPro" id="IPR028994">
    <property type="entry name" value="Integrin_alpha_N"/>
</dbReference>
<dbReference type="InterPro" id="IPR013783">
    <property type="entry name" value="Ig-like_fold"/>
</dbReference>
<evidence type="ECO:0000256" key="6">
    <source>
        <dbReference type="SAM" id="Phobius"/>
    </source>
</evidence>
<dbReference type="Gene3D" id="3.90.182.10">
    <property type="entry name" value="Toxin - Anthrax Protective Antigen,domain 1"/>
    <property type="match status" value="1"/>
</dbReference>
<organism evidence="10 11">
    <name type="scientific">Capsaspora owczarzaki (strain ATCC 30864)</name>
    <dbReference type="NCBI Taxonomy" id="595528"/>
    <lineage>
        <taxon>Eukaryota</taxon>
        <taxon>Filasterea</taxon>
        <taxon>Capsaspora</taxon>
    </lineage>
</organism>
<dbReference type="SMART" id="SM00059">
    <property type="entry name" value="FN2"/>
    <property type="match status" value="1"/>
</dbReference>
<dbReference type="GO" id="GO:0005178">
    <property type="term" value="F:integrin binding"/>
    <property type="evidence" value="ECO:0007669"/>
    <property type="project" value="TreeGrafter"/>
</dbReference>
<evidence type="ECO:0000259" key="9">
    <source>
        <dbReference type="PROSITE" id="PS51820"/>
    </source>
</evidence>
<dbReference type="PROSITE" id="PS51820">
    <property type="entry name" value="PA14"/>
    <property type="match status" value="1"/>
</dbReference>
<dbReference type="Gene3D" id="2.130.10.130">
    <property type="entry name" value="Integrin alpha, N-terminal"/>
    <property type="match status" value="1"/>
</dbReference>
<name>A0A0D2VKZ2_CAPO3</name>
<dbReference type="PROSITE" id="PS51092">
    <property type="entry name" value="FN2_2"/>
    <property type="match status" value="1"/>
</dbReference>
<keyword evidence="6" id="KW-1133">Transmembrane helix</keyword>
<dbReference type="SUPFAM" id="SSF69318">
    <property type="entry name" value="Integrin alpha N-terminal domain"/>
    <property type="match status" value="1"/>
</dbReference>
<dbReference type="Pfam" id="PF00040">
    <property type="entry name" value="fn2"/>
    <property type="match status" value="1"/>
</dbReference>
<dbReference type="Proteomes" id="UP000008743">
    <property type="component" value="Unassembled WGS sequence"/>
</dbReference>
<dbReference type="InterPro" id="IPR013519">
    <property type="entry name" value="Int_alpha_beta-p"/>
</dbReference>
<dbReference type="GO" id="GO:0009897">
    <property type="term" value="C:external side of plasma membrane"/>
    <property type="evidence" value="ECO:0007669"/>
    <property type="project" value="TreeGrafter"/>
</dbReference>
<sequence>MTASLDARSGRLSLAAVAVVATLLLAAVVCPSSAAPLGRRTPLTARLDRTDGLVGRAAQSGDWIASLNLRTDANSQQQCNPLESGHVARLAGFGSLVGLRTFDNCRMTERLHATPTATHEHSIEIAAMAAQEQQSDSIELAFAVTLPAGAHPRMLRRGISAKPRLVFGHPQFLTASYDGLAAFDANNHSLPTDMTCASAADPSMRGDIYCRGVSFLLIITVNNAASAAFPILVDPIVATGYPVGVLNDANLYWSYTAPADAQCVFPFTYNSISRSTCISDGTRFNFCGTTANLDANPLAWRTCDQAAVGFTVGIGQLGSTATGYNDVVWGAPGSNGNIGAVQWSKNTNGVLSATPASLTSSGTCASSAGAHYGATLAIQLQSSGATSSRLIFGSSNCADTTVFTGGSSAPSRVNTYNYKAWAYGVGTMDVAGTNPNFVVSHSSGSPITTFGNGVSGYTRGAAPFNVYADGRFTANMLVADTKAFANNAGLVGYVSCSSSSSCSNQWSATIDQIDSGWGNALLLADINADSYPDAIIGAPQYTSFNGARRNAGMIRLYLGTGSSSLETAPAWTVYGTASGDQYGYTLTNLYDINGDGAHDIAVGAPYSNSEKGAIYIYLGYWDNSVTRLSGLRLHQTIIGAAAGHLLGFSMAGGRDLNNDGIPDMVIGMPKYNNGRTDWAGRVAAVLSKPYTDVNVNIRNNLFLANINTSMTTPLIIQTTIANAGLRETGPITLTISIPDATVFGAPTVLPEYGLTAYYYNSQISMGNFAGQTPVLQRNEDTVSFNLGTGSPDATVNVDYFSARYVGYIVPSKTASDYRFTLVADDNARVYVSNTAIVSSTGGSSTSNALSLTAGVQYPFVVEYNEAAGASSLVVTWSSSSAGILANTLLPTENLRPSVQTRTITCTDLTCTVQMNSLVPARSCWACQSNPAGTQQFIQLQYTMDQTRNYPATATWTAVNQVTPVVFGQVTAVHSLNFFTFADLRMNAVRAFVPQADPNYATNPTCSNVATSVCSIPSGSTTLVLRNIGFVNNGPATAFAVSLLISFPTSVEFLRVQRISDKTTNNASISGFSCSRVDAGVSCLFSNLNSGSSFSIPNYEIVFSIANLRVAGNWQFKTLLSTLSAITTPALAAGVSNLLNAPDATANLGLANPRVSAGSYCAANQVCAGTAYQVSFDIQNTGAFGSARPQLVIAPPTAFAASASYSALPIRPRISQDGQTLDCNVGPGSNYTCFFPQANIAAASTAAVQLMLTLSANTPVGTELKFAAVISGNATESTLADNALQFSYTSCRNSTFVVTMSTSATSIYPSNSLTVLASVNNRGPSDYDDAAAQTMVVTLPSGVDVLSKSDVACTGGSNVQTCPIPDLANGFSGFKSFTIRLTNSVIPGGVYTTTLTSTATAGTSSASTSTNVVDDTNLQVLINAAESSLFIGSPQLFTVGVQNNHPVNNATNVQLVVFLPVSVALDSGNPIQIASGAYAGMYSTYCTNQVVAGSDPNQHIKITCTFPEVTVLQAGCSVGSSQKCQVILTIPTLAVDAGDAVSISSFTTTASVTGQKPDQGNAKTASISFSIYRFPDLVVSMSPVSSVAVHEKFAVDAVFLNQGQIAATNVSFTLVISQLSGTVNLQAVTQSLDACDSHSFTTYEVTCNMTSLAPAQSVAIQLQYNTLGAANGVFSTFARVQSATNEIDTDNNQAALSTTILDTYTDLAIDSRPSPYQLQNGDNVTFTFTVLNYGVSTARNLVVSTTSWPYQFLPSTSVTQKPSYCTFSNSDRNLNCDLGAGGLILDPGYSTLYGTVGSSISFTMTCQVNVIPSFLKTFRASADVFQLNITMTAEDTVIPNLATSTSNVQTFNVFVIPPAPVPAKSESGMDEKYQILIAVLCSIAGAVIIGLVAKKLGFFDRKPKPPTLDEDEFMQQQNPQHDD</sequence>
<reference evidence="11" key="1">
    <citation type="submission" date="2011-02" db="EMBL/GenBank/DDBJ databases">
        <title>The Genome Sequence of Capsaspora owczarzaki ATCC 30864.</title>
        <authorList>
            <person name="Russ C."/>
            <person name="Cuomo C."/>
            <person name="Burger G."/>
            <person name="Gray M.W."/>
            <person name="Holland P.W.H."/>
            <person name="King N."/>
            <person name="Lang F.B.F."/>
            <person name="Roger A.J."/>
            <person name="Ruiz-Trillo I."/>
            <person name="Young S.K."/>
            <person name="Zeng Q."/>
            <person name="Gargeya S."/>
            <person name="Alvarado L."/>
            <person name="Berlin A."/>
            <person name="Chapman S.B."/>
            <person name="Chen Z."/>
            <person name="Freedman E."/>
            <person name="Gellesch M."/>
            <person name="Goldberg J."/>
            <person name="Griggs A."/>
            <person name="Gujja S."/>
            <person name="Heilman E."/>
            <person name="Heiman D."/>
            <person name="Howarth C."/>
            <person name="Mehta T."/>
            <person name="Neiman D."/>
            <person name="Pearson M."/>
            <person name="Roberts A."/>
            <person name="Saif S."/>
            <person name="Shea T."/>
            <person name="Shenoy N."/>
            <person name="Sisk P."/>
            <person name="Stolte C."/>
            <person name="Sykes S."/>
            <person name="White J."/>
            <person name="Yandava C."/>
            <person name="Haas B."/>
            <person name="Nusbaum C."/>
            <person name="Birren B."/>
        </authorList>
    </citation>
    <scope>NUCLEOTIDE SEQUENCE</scope>
    <source>
        <strain evidence="11">ATCC 30864</strain>
    </source>
</reference>
<dbReference type="STRING" id="595528.A0A0D2VKZ2"/>
<protein>
    <recommendedName>
        <fullName evidence="12">PA14 domain-containing protein</fullName>
    </recommendedName>
</protein>
<dbReference type="PANTHER" id="PTHR23220">
    <property type="entry name" value="INTEGRIN ALPHA"/>
    <property type="match status" value="1"/>
</dbReference>